<organism evidence="1 2">
    <name type="scientific">Clytia hemisphaerica</name>
    <dbReference type="NCBI Taxonomy" id="252671"/>
    <lineage>
        <taxon>Eukaryota</taxon>
        <taxon>Metazoa</taxon>
        <taxon>Cnidaria</taxon>
        <taxon>Hydrozoa</taxon>
        <taxon>Hydroidolina</taxon>
        <taxon>Leptothecata</taxon>
        <taxon>Obeliida</taxon>
        <taxon>Clytiidae</taxon>
        <taxon>Clytia</taxon>
    </lineage>
</organism>
<dbReference type="Gene3D" id="3.40.1350.10">
    <property type="match status" value="1"/>
</dbReference>
<protein>
    <submittedName>
        <fullName evidence="1">Uncharacterized protein</fullName>
    </submittedName>
</protein>
<dbReference type="GO" id="GO:0003676">
    <property type="term" value="F:nucleic acid binding"/>
    <property type="evidence" value="ECO:0007669"/>
    <property type="project" value="InterPro"/>
</dbReference>
<name>A0A7M5WY39_9CNID</name>
<dbReference type="EnsemblMetazoa" id="CLYHEMT014946.1">
    <property type="protein sequence ID" value="CLYHEMP014946.1"/>
    <property type="gene ID" value="CLYHEMG014946"/>
</dbReference>
<keyword evidence="2" id="KW-1185">Reference proteome</keyword>
<evidence type="ECO:0000313" key="1">
    <source>
        <dbReference type="EnsemblMetazoa" id="CLYHEMP014946.1"/>
    </source>
</evidence>
<accession>A0A7M5WY39</accession>
<evidence type="ECO:0000313" key="2">
    <source>
        <dbReference type="Proteomes" id="UP000594262"/>
    </source>
</evidence>
<proteinExistence type="predicted"/>
<dbReference type="Proteomes" id="UP000594262">
    <property type="component" value="Unplaced"/>
</dbReference>
<dbReference type="AlphaFoldDB" id="A0A7M5WY39"/>
<dbReference type="InterPro" id="IPR011856">
    <property type="entry name" value="tRNA_endonuc-like_dom_sf"/>
</dbReference>
<reference evidence="1" key="1">
    <citation type="submission" date="2021-01" db="UniProtKB">
        <authorList>
            <consortium name="EnsemblMetazoa"/>
        </authorList>
    </citation>
    <scope>IDENTIFICATION</scope>
</reference>
<sequence length="322" mass="36964">MNDPFDTADYLLEREYVESFLFDSQNYQEALFIPPVFKSNQYTKESSVSILDYDVVKDVEKTLENMSTNSPRHWFATDFQAFIQTQKSVSGTTLTEINSKEFDQWITKSKIKHLVVKELQNDQNIPQMTIDIDIFIQKCLIALQQQSKNGSNLEIFLQQCSVKVKLPRGRNKVKADVNNKLVSEPNVCEDSNIKWLWDLQLSDLGEEVEHWFFDQLQSIKDGTLNDLVILQSSQFMTNVGNKKHREYDLLILSHSRKLVIGIELKRTSTDQALLKACSQLEKYRTSLEETLGTSLVQDGSSSRLSVSNKIHITSKAHTTSIL</sequence>